<evidence type="ECO:0000256" key="9">
    <source>
        <dbReference type="PIRSR" id="PIRSR001569-1"/>
    </source>
</evidence>
<dbReference type="Gene3D" id="3.90.1750.10">
    <property type="entry name" value="Hect, E3 ligase catalytic domains"/>
    <property type="match status" value="1"/>
</dbReference>
<evidence type="ECO:0000256" key="4">
    <source>
        <dbReference type="ARBA" id="ARBA00022490"/>
    </source>
</evidence>
<dbReference type="OrthoDB" id="8068875at2759"/>
<dbReference type="InterPro" id="IPR050409">
    <property type="entry name" value="E3_ubiq-protein_ligase"/>
</dbReference>
<dbReference type="Pfam" id="PF00168">
    <property type="entry name" value="C2"/>
    <property type="match status" value="1"/>
</dbReference>
<dbReference type="SMART" id="SM00119">
    <property type="entry name" value="HECTc"/>
    <property type="match status" value="1"/>
</dbReference>
<feature type="region of interest" description="Disordered" evidence="11">
    <location>
        <begin position="1"/>
        <end position="22"/>
    </location>
</feature>
<dbReference type="GO" id="GO:0045879">
    <property type="term" value="P:negative regulation of smoothened signaling pathway"/>
    <property type="evidence" value="ECO:0007669"/>
    <property type="project" value="UniProtKB-ARBA"/>
</dbReference>
<dbReference type="Gene3D" id="2.60.40.150">
    <property type="entry name" value="C2 domain"/>
    <property type="match status" value="1"/>
</dbReference>
<dbReference type="InterPro" id="IPR000008">
    <property type="entry name" value="C2_dom"/>
</dbReference>
<dbReference type="GO" id="GO:0005737">
    <property type="term" value="C:cytoplasm"/>
    <property type="evidence" value="ECO:0007669"/>
    <property type="project" value="UniProtKB-SubCell"/>
</dbReference>
<dbReference type="Pfam" id="PF00632">
    <property type="entry name" value="HECT"/>
    <property type="match status" value="1"/>
</dbReference>
<evidence type="ECO:0000313" key="15">
    <source>
        <dbReference type="EMBL" id="CAI5440336.1"/>
    </source>
</evidence>
<feature type="domain" description="HECT" evidence="14">
    <location>
        <begin position="439"/>
        <end position="773"/>
    </location>
</feature>
<evidence type="ECO:0000256" key="6">
    <source>
        <dbReference type="ARBA" id="ARBA00022737"/>
    </source>
</evidence>
<evidence type="ECO:0000259" key="14">
    <source>
        <dbReference type="PROSITE" id="PS50237"/>
    </source>
</evidence>
<dbReference type="CDD" id="cd00078">
    <property type="entry name" value="HECTc"/>
    <property type="match status" value="1"/>
</dbReference>
<dbReference type="PROSITE" id="PS50020">
    <property type="entry name" value="WW_DOMAIN_2"/>
    <property type="match status" value="3"/>
</dbReference>
<dbReference type="InterPro" id="IPR036020">
    <property type="entry name" value="WW_dom_sf"/>
</dbReference>
<organism evidence="15 16">
    <name type="scientific">Caenorhabditis angaria</name>
    <dbReference type="NCBI Taxonomy" id="860376"/>
    <lineage>
        <taxon>Eukaryota</taxon>
        <taxon>Metazoa</taxon>
        <taxon>Ecdysozoa</taxon>
        <taxon>Nematoda</taxon>
        <taxon>Chromadorea</taxon>
        <taxon>Rhabditida</taxon>
        <taxon>Rhabditina</taxon>
        <taxon>Rhabditomorpha</taxon>
        <taxon>Rhabditoidea</taxon>
        <taxon>Rhabditidae</taxon>
        <taxon>Peloderinae</taxon>
        <taxon>Caenorhabditis</taxon>
    </lineage>
</organism>
<feature type="active site" description="Glycyl thioester intermediate" evidence="9 10">
    <location>
        <position position="741"/>
    </location>
</feature>
<keyword evidence="6" id="KW-0677">Repeat</keyword>
<protein>
    <recommendedName>
        <fullName evidence="8">E3 ubiquitin-protein ligase</fullName>
        <ecNumber evidence="8">2.3.2.26</ecNumber>
    </recommendedName>
</protein>
<name>A0A9P1MY47_9PELO</name>
<evidence type="ECO:0000256" key="11">
    <source>
        <dbReference type="SAM" id="MobiDB-lite"/>
    </source>
</evidence>
<accession>A0A9P1MY47</accession>
<dbReference type="InterPro" id="IPR024928">
    <property type="entry name" value="E3_ub_ligase_SMURF1"/>
</dbReference>
<dbReference type="Gene3D" id="2.20.70.10">
    <property type="match status" value="2"/>
</dbReference>
<dbReference type="FunFam" id="2.20.70.10:FF:000017">
    <property type="entry name" value="E3 ubiquitin-protein ligase"/>
    <property type="match status" value="1"/>
</dbReference>
<dbReference type="InterPro" id="IPR035892">
    <property type="entry name" value="C2_domain_sf"/>
</dbReference>
<feature type="domain" description="WW" evidence="13">
    <location>
        <begin position="348"/>
        <end position="381"/>
    </location>
</feature>
<evidence type="ECO:0000256" key="5">
    <source>
        <dbReference type="ARBA" id="ARBA00022679"/>
    </source>
</evidence>
<dbReference type="SUPFAM" id="SSF56204">
    <property type="entry name" value="Hect, E3 ligase catalytic domain"/>
    <property type="match status" value="1"/>
</dbReference>
<dbReference type="SMART" id="SM00239">
    <property type="entry name" value="C2"/>
    <property type="match status" value="1"/>
</dbReference>
<dbReference type="FunFam" id="2.20.70.10:FF:000037">
    <property type="entry name" value="E3 ubiquitin-protein ligase nedd-4"/>
    <property type="match status" value="1"/>
</dbReference>
<keyword evidence="7 8" id="KW-0833">Ubl conjugation pathway</keyword>
<dbReference type="GO" id="GO:0061630">
    <property type="term" value="F:ubiquitin protein ligase activity"/>
    <property type="evidence" value="ECO:0007669"/>
    <property type="project" value="UniProtKB-EC"/>
</dbReference>
<evidence type="ECO:0000256" key="2">
    <source>
        <dbReference type="ARBA" id="ARBA00004496"/>
    </source>
</evidence>
<comment type="caution">
    <text evidence="15">The sequence shown here is derived from an EMBL/GenBank/DDBJ whole genome shotgun (WGS) entry which is preliminary data.</text>
</comment>
<evidence type="ECO:0000256" key="3">
    <source>
        <dbReference type="ARBA" id="ARBA00004906"/>
    </source>
</evidence>
<dbReference type="CDD" id="cd00201">
    <property type="entry name" value="WW"/>
    <property type="match status" value="3"/>
</dbReference>
<dbReference type="SUPFAM" id="SSF49562">
    <property type="entry name" value="C2 domain (Calcium/lipid-binding domain, CaLB)"/>
    <property type="match status" value="1"/>
</dbReference>
<dbReference type="GO" id="GO:0016567">
    <property type="term" value="P:protein ubiquitination"/>
    <property type="evidence" value="ECO:0007669"/>
    <property type="project" value="TreeGrafter"/>
</dbReference>
<dbReference type="SMART" id="SM00456">
    <property type="entry name" value="WW"/>
    <property type="match status" value="3"/>
</dbReference>
<keyword evidence="5 8" id="KW-0808">Transferase</keyword>
<dbReference type="EC" id="2.3.2.26" evidence="8"/>
<comment type="subcellular location">
    <subcellularLocation>
        <location evidence="2">Cytoplasm</location>
    </subcellularLocation>
</comment>
<keyword evidence="4" id="KW-0963">Cytoplasm</keyword>
<dbReference type="GO" id="GO:0006511">
    <property type="term" value="P:ubiquitin-dependent protein catabolic process"/>
    <property type="evidence" value="ECO:0007669"/>
    <property type="project" value="InterPro"/>
</dbReference>
<keyword evidence="16" id="KW-1185">Reference proteome</keyword>
<dbReference type="Gene3D" id="3.30.2160.10">
    <property type="entry name" value="Hect, E3 ligase catalytic domain"/>
    <property type="match status" value="1"/>
</dbReference>
<dbReference type="PANTHER" id="PTHR11254">
    <property type="entry name" value="HECT DOMAIN UBIQUITIN-PROTEIN LIGASE"/>
    <property type="match status" value="1"/>
</dbReference>
<comment type="catalytic activity">
    <reaction evidence="1 8">
        <text>S-ubiquitinyl-[E2 ubiquitin-conjugating enzyme]-L-cysteine + [acceptor protein]-L-lysine = [E2 ubiquitin-conjugating enzyme]-L-cysteine + N(6)-ubiquitinyl-[acceptor protein]-L-lysine.</text>
        <dbReference type="EC" id="2.3.2.26"/>
    </reaction>
</comment>
<evidence type="ECO:0000256" key="10">
    <source>
        <dbReference type="PROSITE-ProRule" id="PRU00104"/>
    </source>
</evidence>
<proteinExistence type="predicted"/>
<reference evidence="15" key="1">
    <citation type="submission" date="2022-11" db="EMBL/GenBank/DDBJ databases">
        <authorList>
            <person name="Kikuchi T."/>
        </authorList>
    </citation>
    <scope>NUCLEOTIDE SEQUENCE</scope>
    <source>
        <strain evidence="15">PS1010</strain>
    </source>
</reference>
<comment type="pathway">
    <text evidence="3 8">Protein modification; protein ubiquitination.</text>
</comment>
<gene>
    <name evidence="15" type="ORF">CAMP_LOCUS2973</name>
</gene>
<dbReference type="Gene3D" id="3.30.2410.10">
    <property type="entry name" value="Hect, E3 ligase catalytic domain"/>
    <property type="match status" value="1"/>
</dbReference>
<dbReference type="PROSITE" id="PS50004">
    <property type="entry name" value="C2"/>
    <property type="match status" value="1"/>
</dbReference>
<dbReference type="FunFam" id="3.90.1750.10:FF:000001">
    <property type="entry name" value="E3 ubiquitin-protein ligase NEDD4-like"/>
    <property type="match status" value="1"/>
</dbReference>
<dbReference type="GO" id="GO:0048260">
    <property type="term" value="P:positive regulation of receptor-mediated endocytosis"/>
    <property type="evidence" value="ECO:0007669"/>
    <property type="project" value="UniProtKB-ARBA"/>
</dbReference>
<feature type="domain" description="C2" evidence="12">
    <location>
        <begin position="17"/>
        <end position="146"/>
    </location>
</feature>
<dbReference type="GO" id="GO:0019871">
    <property type="term" value="F:sodium channel inhibitor activity"/>
    <property type="evidence" value="ECO:0007669"/>
    <property type="project" value="TreeGrafter"/>
</dbReference>
<dbReference type="InterPro" id="IPR001202">
    <property type="entry name" value="WW_dom"/>
</dbReference>
<dbReference type="EMBL" id="CANHGI010000001">
    <property type="protein sequence ID" value="CAI5440336.1"/>
    <property type="molecule type" value="Genomic_DNA"/>
</dbReference>
<sequence length="835" mass="96906">MVENAEQNLEEQHNNEHNGDILNNQEYDQIRVRLVRGTKLGRRDLFGVISPYCQIRLETLQGTVVEEVQTEKKRKTRSPIWNQIVNFKLAAPRAEDAEAERRENLKIRILVFDENRLRKDQLIGWVERRLGDCGGIGEHAEQPVEYQIQSQTGRNGKSLGSLFISFQFVRQSDDQNNSSSENLQNSQIIPRGWEEREDGNGRTFYINHHLRTTQWDRPPTDLDVVTEQSVIEETRRRRDNYEHRSQVTDEPEITTALPVTQELTAIDDAMRANFAGEIAAATSRDDAASRLPDGWDQQIAPNGRTFFIDHRTKTTTWTDPRTGRVAAAANSARNGASTTRGKTDDEIGALPAGWEQRFHVDGRVFFIDHNRRRTQWEDPRFENESIAGPAVPYSRDYKRKVEYLRSRLPKPNSSSGKCDMIVHRDTLFEDSYRQIMDKKDHELRNKLWIEFFGETGLDYGGVTREWFFLLSHQIFNPYYGLFEYSATDNYTLQINPHSEACNPEHLSYFHFIGRVIGMAIYHGKLLDAFFIRPFYKMMLGKKITLFDMESVDNAYYNSLIYVKDNDPENLELTFSVDDSIFGETQTVELKPGGAEIAVTEENKEQYIEAVINWRFVARVEKQMTHVLRGLHEVVPSNLLRLFDANELELLMCGLQKIDVKDWKANTIYKGGYGPSSQVVHNFWKCILSFDNEMRARVLQFVSGTSRVPMNGFRELYGSNGLQKFTIERWGSPDMLPRAHTCFNRLDLPPYTTFPELRQKLITAIENSEIFSDFCNKHSQESYCSRFDVVVDQYEQFKVFEQQFKVIVQDLISLLINMNNSKYSSNNSKLLFKICW</sequence>
<dbReference type="GO" id="GO:0048814">
    <property type="term" value="P:regulation of dendrite morphogenesis"/>
    <property type="evidence" value="ECO:0007669"/>
    <property type="project" value="TreeGrafter"/>
</dbReference>
<feature type="region of interest" description="Disordered" evidence="11">
    <location>
        <begin position="174"/>
        <end position="194"/>
    </location>
</feature>
<dbReference type="FunFam" id="3.30.2410.10:FF:000001">
    <property type="entry name" value="E3 ubiquitin-protein ligase NEDD4-like"/>
    <property type="match status" value="1"/>
</dbReference>
<dbReference type="PIRSF" id="PIRSF001569">
    <property type="entry name" value="E3_ub_ligase_SMURF1"/>
    <property type="match status" value="1"/>
</dbReference>
<evidence type="ECO:0000256" key="8">
    <source>
        <dbReference type="PIRNR" id="PIRNR001569"/>
    </source>
</evidence>
<feature type="domain" description="WW" evidence="13">
    <location>
        <begin position="187"/>
        <end position="220"/>
    </location>
</feature>
<dbReference type="Proteomes" id="UP001152747">
    <property type="component" value="Unassembled WGS sequence"/>
</dbReference>
<evidence type="ECO:0000256" key="1">
    <source>
        <dbReference type="ARBA" id="ARBA00000885"/>
    </source>
</evidence>
<dbReference type="PROSITE" id="PS01159">
    <property type="entry name" value="WW_DOMAIN_1"/>
    <property type="match status" value="3"/>
</dbReference>
<dbReference type="AlphaFoldDB" id="A0A9P1MY47"/>
<dbReference type="InterPro" id="IPR035983">
    <property type="entry name" value="Hect_E3_ubiquitin_ligase"/>
</dbReference>
<dbReference type="InterPro" id="IPR000569">
    <property type="entry name" value="HECT_dom"/>
</dbReference>
<feature type="compositionally biased region" description="Basic and acidic residues" evidence="11">
    <location>
        <begin position="10"/>
        <end position="19"/>
    </location>
</feature>
<dbReference type="PROSITE" id="PS50237">
    <property type="entry name" value="HECT"/>
    <property type="match status" value="1"/>
</dbReference>
<evidence type="ECO:0000259" key="13">
    <source>
        <dbReference type="PROSITE" id="PS50020"/>
    </source>
</evidence>
<feature type="compositionally biased region" description="Low complexity" evidence="11">
    <location>
        <begin position="174"/>
        <end position="187"/>
    </location>
</feature>
<dbReference type="FunFam" id="3.30.2160.10:FF:000001">
    <property type="entry name" value="E3 ubiquitin-protein ligase NEDD4-like"/>
    <property type="match status" value="1"/>
</dbReference>
<dbReference type="PANTHER" id="PTHR11254:SF440">
    <property type="entry name" value="E3 UBIQUITIN-PROTEIN LIGASE NEDD-4"/>
    <property type="match status" value="1"/>
</dbReference>
<dbReference type="SUPFAM" id="SSF51045">
    <property type="entry name" value="WW domain"/>
    <property type="match status" value="3"/>
</dbReference>
<evidence type="ECO:0000256" key="7">
    <source>
        <dbReference type="ARBA" id="ARBA00022786"/>
    </source>
</evidence>
<evidence type="ECO:0000259" key="12">
    <source>
        <dbReference type="PROSITE" id="PS50004"/>
    </source>
</evidence>
<dbReference type="Pfam" id="PF00397">
    <property type="entry name" value="WW"/>
    <property type="match status" value="3"/>
</dbReference>
<evidence type="ECO:0000313" key="16">
    <source>
        <dbReference type="Proteomes" id="UP001152747"/>
    </source>
</evidence>
<feature type="domain" description="WW" evidence="13">
    <location>
        <begin position="289"/>
        <end position="322"/>
    </location>
</feature>